<evidence type="ECO:0000313" key="10">
    <source>
        <dbReference type="Proteomes" id="UP000605986"/>
    </source>
</evidence>
<evidence type="ECO:0000256" key="6">
    <source>
        <dbReference type="SAM" id="Phobius"/>
    </source>
</evidence>
<evidence type="ECO:0000256" key="2">
    <source>
        <dbReference type="ARBA" id="ARBA00022692"/>
    </source>
</evidence>
<feature type="transmembrane region" description="Helical" evidence="6">
    <location>
        <begin position="139"/>
        <end position="157"/>
    </location>
</feature>
<proteinExistence type="predicted"/>
<dbReference type="Pfam" id="PF10334">
    <property type="entry name" value="BRE4"/>
    <property type="match status" value="1"/>
</dbReference>
<feature type="region of interest" description="Disordered" evidence="5">
    <location>
        <begin position="563"/>
        <end position="602"/>
    </location>
</feature>
<accession>A0A8H4KAS5</accession>
<evidence type="ECO:0000256" key="5">
    <source>
        <dbReference type="SAM" id="MobiDB-lite"/>
    </source>
</evidence>
<feature type="transmembrane region" description="Helical" evidence="6">
    <location>
        <begin position="51"/>
        <end position="70"/>
    </location>
</feature>
<dbReference type="AlphaFoldDB" id="A0A8H4KAS5"/>
<keyword evidence="3 6" id="KW-1133">Transmembrane helix</keyword>
<dbReference type="Proteomes" id="UP000605986">
    <property type="component" value="Unassembled WGS sequence"/>
</dbReference>
<dbReference type="PANTHER" id="PTHR37994">
    <property type="entry name" value="ARAE_2_N DOMAIN-CONTAINING PROTEIN-RELATED"/>
    <property type="match status" value="1"/>
</dbReference>
<feature type="transmembrane region" description="Helical" evidence="6">
    <location>
        <begin position="657"/>
        <end position="679"/>
    </location>
</feature>
<feature type="domain" description="Integral membrane bound transporter" evidence="8">
    <location>
        <begin position="673"/>
        <end position="800"/>
    </location>
</feature>
<feature type="transmembrane region" description="Helical" evidence="6">
    <location>
        <begin position="691"/>
        <end position="724"/>
    </location>
</feature>
<dbReference type="InterPro" id="IPR049453">
    <property type="entry name" value="Memb_transporter_dom"/>
</dbReference>
<evidence type="ECO:0000313" key="9">
    <source>
        <dbReference type="EMBL" id="KAF4446434.1"/>
    </source>
</evidence>
<evidence type="ECO:0000259" key="8">
    <source>
        <dbReference type="Pfam" id="PF13515"/>
    </source>
</evidence>
<dbReference type="EMBL" id="JAADJG010000457">
    <property type="protein sequence ID" value="KAF4446434.1"/>
    <property type="molecule type" value="Genomic_DNA"/>
</dbReference>
<gene>
    <name evidence="9" type="ORF">F53441_9918</name>
</gene>
<sequence length="1166" mass="129881">MKTVVKRLKRVLQTMATTLWGAGQTNALWKQIVKCTIACIASVITMTMPGVPAIMGSSTFLAPMTIVFAHPGQRFGTMAESCLMILLGSLLGLGWSLLGLFLSSLALENNEPAAYAIRAMVLIAAAMVHGYIRSSSPRLFLFVAFYLIACLIILLGGSDEVSSQLFAHVFYPIAVGCCISIVVNLSLFPEFSSNFLGSSVIDALCETMDTLTHATHWFITPGGDSQEEFGQIALTMTHTAKSLPDKPKRKKGRLRKWLDKFPNPFQPSQNRYQPSPDLPMLSSLLKKKETLRARLTRCKAAQREVNYEVSISALPPSSLEPLSTSYMSSLVQNTVTIIGACENKYLVLKNDDRHDDNLSKTHSSISENSGIERMNTFDDYLQRVEAAKPIRQIESSSAGLLESIVERLREPVQEFEGSLKEAVRLAIVCVAYCYDVSQLPSGSPAPKGIHLQELDFRVDVFTEAIANFDASCAKELRRSAMDESGYSIDFMPRMETFLVSSFVLGLRQSATHVLDMLKHVRKTVQQKQDRNDKAMIWVPTHGKIKQWLTTGGESDGAVLPEAGRKEARRGKTLPSHKANSQTQHVNKDPKITQPKAQDEEEGVRFAEPVFQTRRGVRVEEKEEKKGSKSKTSSRILKIRGSAADALEWLQKSDDLVYAWKLTLAIILLSWPAFVWNHWYSGIRGVWAPMQLFLVFEVAIGTSFHVFFVRLSGVVFGSVVGYLSLEIGRGSRIGMIVILVVGIVPSFYVQLGTRYVKAGMISTVTMVVVALAATNGTDPTYDYFYKRLCAFVVGGFVALLVELFVCPARARDRLCESLTASIKQIQNMQAAMAVGLDTPIRPDFQDPGLNKRFSHARNKARRALAAAEMFLPFCSTEPRLKGSFKPLEPIYKEILYVLHQIIDRMDNVVMLRREYGSYILEDFNPQVHVYRRNVAASIMLVLFSAGEALSLWEPLPQFIPSSRSAQLRLINHVREVVALRSGTQTPTGGPPSIFGKNGELAEPVAHMISQKRSLSWNASTSGMMEIIEYTEELVTLVKLLVGDNAFRSGLLEKPAYSNYRQRKNLTGIPLSRVPTVDCCTAGVPVEEVATNHTIFAPIESRATGLQRTQTIRRASHSRGQSHRRKEKEKETESEEDIPMSLQRVGTRMCENDAVVRRRTITQSHDDR</sequence>
<feature type="region of interest" description="Disordered" evidence="5">
    <location>
        <begin position="1104"/>
        <end position="1144"/>
    </location>
</feature>
<name>A0A8H4KAS5_9HYPO</name>
<organism evidence="9 10">
    <name type="scientific">Fusarium austroafricanum</name>
    <dbReference type="NCBI Taxonomy" id="2364996"/>
    <lineage>
        <taxon>Eukaryota</taxon>
        <taxon>Fungi</taxon>
        <taxon>Dikarya</taxon>
        <taxon>Ascomycota</taxon>
        <taxon>Pezizomycotina</taxon>
        <taxon>Sordariomycetes</taxon>
        <taxon>Hypocreomycetidae</taxon>
        <taxon>Hypocreales</taxon>
        <taxon>Nectriaceae</taxon>
        <taxon>Fusarium</taxon>
        <taxon>Fusarium concolor species complex</taxon>
    </lineage>
</organism>
<feature type="domain" description="DUF2421" evidence="7">
    <location>
        <begin position="851"/>
        <end position="1042"/>
    </location>
</feature>
<evidence type="ECO:0000256" key="1">
    <source>
        <dbReference type="ARBA" id="ARBA00004141"/>
    </source>
</evidence>
<feature type="transmembrane region" description="Helical" evidence="6">
    <location>
        <begin position="113"/>
        <end position="132"/>
    </location>
</feature>
<feature type="transmembrane region" description="Helical" evidence="6">
    <location>
        <begin position="82"/>
        <end position="107"/>
    </location>
</feature>
<feature type="transmembrane region" description="Helical" evidence="6">
    <location>
        <begin position="787"/>
        <end position="804"/>
    </location>
</feature>
<feature type="transmembrane region" description="Helical" evidence="6">
    <location>
        <begin position="169"/>
        <end position="188"/>
    </location>
</feature>
<evidence type="ECO:0000256" key="4">
    <source>
        <dbReference type="ARBA" id="ARBA00023136"/>
    </source>
</evidence>
<dbReference type="PANTHER" id="PTHR37994:SF4">
    <property type="entry name" value="ER TRANSPORTER 6TM N-TERMINAL DOMAIN-CONTAINING PROTEIN-RELATED"/>
    <property type="match status" value="1"/>
</dbReference>
<protein>
    <submittedName>
        <fullName evidence="9">Uncharacterized protein</fullName>
    </submittedName>
</protein>
<reference evidence="9" key="1">
    <citation type="submission" date="2020-01" db="EMBL/GenBank/DDBJ databases">
        <title>Identification and distribution of gene clusters putatively required for synthesis of sphingolipid metabolism inhibitors in phylogenetically diverse species of the filamentous fungus Fusarium.</title>
        <authorList>
            <person name="Kim H.-S."/>
            <person name="Busman M."/>
            <person name="Brown D.W."/>
            <person name="Divon H."/>
            <person name="Uhlig S."/>
            <person name="Proctor R.H."/>
        </authorList>
    </citation>
    <scope>NUCLEOTIDE SEQUENCE</scope>
    <source>
        <strain evidence="9">NRRL 53441</strain>
    </source>
</reference>
<dbReference type="OrthoDB" id="68611at2759"/>
<keyword evidence="10" id="KW-1185">Reference proteome</keyword>
<dbReference type="GO" id="GO:0016020">
    <property type="term" value="C:membrane"/>
    <property type="evidence" value="ECO:0007669"/>
    <property type="project" value="UniProtKB-SubCell"/>
</dbReference>
<feature type="transmembrane region" description="Helical" evidence="6">
    <location>
        <begin position="731"/>
        <end position="748"/>
    </location>
</feature>
<dbReference type="Pfam" id="PF13515">
    <property type="entry name" value="FUSC_2"/>
    <property type="match status" value="1"/>
</dbReference>
<evidence type="ECO:0000256" key="3">
    <source>
        <dbReference type="ARBA" id="ARBA00022989"/>
    </source>
</evidence>
<comment type="caution">
    <text evidence="9">The sequence shown here is derived from an EMBL/GenBank/DDBJ whole genome shotgun (WGS) entry which is preliminary data.</text>
</comment>
<feature type="compositionally biased region" description="Basic residues" evidence="5">
    <location>
        <begin position="1112"/>
        <end position="1125"/>
    </location>
</feature>
<evidence type="ECO:0000259" key="7">
    <source>
        <dbReference type="Pfam" id="PF10334"/>
    </source>
</evidence>
<dbReference type="InterPro" id="IPR018820">
    <property type="entry name" value="BRE4-related_DUF2421"/>
</dbReference>
<keyword evidence="2 6" id="KW-0812">Transmembrane</keyword>
<comment type="subcellular location">
    <subcellularLocation>
        <location evidence="1">Membrane</location>
        <topology evidence="1">Multi-pass membrane protein</topology>
    </subcellularLocation>
</comment>
<keyword evidence="4 6" id="KW-0472">Membrane</keyword>